<feature type="non-terminal residue" evidence="1">
    <location>
        <position position="27"/>
    </location>
</feature>
<sequence length="27" mass="3080">MMKNYNLKQVHVEINTSASGFLKSLII</sequence>
<evidence type="ECO:0000313" key="1">
    <source>
        <dbReference type="EMBL" id="SVE13496.1"/>
    </source>
</evidence>
<proteinExistence type="predicted"/>
<reference evidence="1" key="1">
    <citation type="submission" date="2018-05" db="EMBL/GenBank/DDBJ databases">
        <authorList>
            <person name="Lanie J.A."/>
            <person name="Ng W.-L."/>
            <person name="Kazmierczak K.M."/>
            <person name="Andrzejewski T.M."/>
            <person name="Davidsen T.M."/>
            <person name="Wayne K.J."/>
            <person name="Tettelin H."/>
            <person name="Glass J.I."/>
            <person name="Rusch D."/>
            <person name="Podicherti R."/>
            <person name="Tsui H.-C.T."/>
            <person name="Winkler M.E."/>
        </authorList>
    </citation>
    <scope>NUCLEOTIDE SEQUENCE</scope>
</reference>
<name>A0A383B010_9ZZZZ</name>
<gene>
    <name evidence="1" type="ORF">METZ01_LOCUS466350</name>
</gene>
<dbReference type="EMBL" id="UINC01196475">
    <property type="protein sequence ID" value="SVE13496.1"/>
    <property type="molecule type" value="Genomic_DNA"/>
</dbReference>
<organism evidence="1">
    <name type="scientific">marine metagenome</name>
    <dbReference type="NCBI Taxonomy" id="408172"/>
    <lineage>
        <taxon>unclassified sequences</taxon>
        <taxon>metagenomes</taxon>
        <taxon>ecological metagenomes</taxon>
    </lineage>
</organism>
<accession>A0A383B010</accession>
<dbReference type="AlphaFoldDB" id="A0A383B010"/>
<feature type="non-terminal residue" evidence="1">
    <location>
        <position position="1"/>
    </location>
</feature>
<protein>
    <submittedName>
        <fullName evidence="1">Uncharacterized protein</fullName>
    </submittedName>
</protein>